<dbReference type="SUPFAM" id="SSF53067">
    <property type="entry name" value="Actin-like ATPase domain"/>
    <property type="match status" value="1"/>
</dbReference>
<dbReference type="PANTHER" id="PTHR10196">
    <property type="entry name" value="SUGAR KINASE"/>
    <property type="match status" value="1"/>
</dbReference>
<dbReference type="GO" id="GO:0006641">
    <property type="term" value="P:triglyceride metabolic process"/>
    <property type="evidence" value="ECO:0007669"/>
    <property type="project" value="TreeGrafter"/>
</dbReference>
<dbReference type="GO" id="GO:0046167">
    <property type="term" value="P:glycerol-3-phosphate biosynthetic process"/>
    <property type="evidence" value="ECO:0007669"/>
    <property type="project" value="TreeGrafter"/>
</dbReference>
<evidence type="ECO:0000256" key="3">
    <source>
        <dbReference type="ARBA" id="ARBA00022777"/>
    </source>
</evidence>
<organism evidence="4 5">
    <name type="scientific">Oryzias melastigma</name>
    <name type="common">Marine medaka</name>
    <dbReference type="NCBI Taxonomy" id="30732"/>
    <lineage>
        <taxon>Eukaryota</taxon>
        <taxon>Metazoa</taxon>
        <taxon>Chordata</taxon>
        <taxon>Craniata</taxon>
        <taxon>Vertebrata</taxon>
        <taxon>Euteleostomi</taxon>
        <taxon>Actinopterygii</taxon>
        <taxon>Neopterygii</taxon>
        <taxon>Teleostei</taxon>
        <taxon>Neoteleostei</taxon>
        <taxon>Acanthomorphata</taxon>
        <taxon>Ovalentaria</taxon>
        <taxon>Atherinomorphae</taxon>
        <taxon>Beloniformes</taxon>
        <taxon>Adrianichthyidae</taxon>
        <taxon>Oryziinae</taxon>
        <taxon>Oryzias</taxon>
    </lineage>
</organism>
<keyword evidence="2" id="KW-0808">Transferase</keyword>
<proteinExistence type="inferred from homology"/>
<reference evidence="4" key="1">
    <citation type="journal article" name="BMC Genomics">
        <title>Long-read sequencing and de novo genome assembly of marine medaka (Oryzias melastigma).</title>
        <authorList>
            <person name="Liang P."/>
            <person name="Saqib H.S.A."/>
            <person name="Ni X."/>
            <person name="Shen Y."/>
        </authorList>
    </citation>
    <scope>NUCLEOTIDE SEQUENCE</scope>
    <source>
        <strain evidence="4">Bigg-433</strain>
    </source>
</reference>
<evidence type="ECO:0000256" key="1">
    <source>
        <dbReference type="ARBA" id="ARBA00009156"/>
    </source>
</evidence>
<comment type="caution">
    <text evidence="4">The sequence shown here is derived from an EMBL/GenBank/DDBJ whole genome shotgun (WGS) entry which is preliminary data.</text>
</comment>
<dbReference type="GO" id="GO:0006071">
    <property type="term" value="P:glycerol metabolic process"/>
    <property type="evidence" value="ECO:0007669"/>
    <property type="project" value="TreeGrafter"/>
</dbReference>
<protein>
    <submittedName>
        <fullName evidence="4">Putative glycerol kinase 3</fullName>
    </submittedName>
</protein>
<accession>A0A834CCY1</accession>
<dbReference type="PANTHER" id="PTHR10196:SF69">
    <property type="entry name" value="GLYCEROL KINASE"/>
    <property type="match status" value="1"/>
</dbReference>
<name>A0A834CCY1_ORYME</name>
<gene>
    <name evidence="4" type="ORF">FQA47_010508</name>
</gene>
<dbReference type="GO" id="GO:0004370">
    <property type="term" value="F:glycerol kinase activity"/>
    <property type="evidence" value="ECO:0007669"/>
    <property type="project" value="TreeGrafter"/>
</dbReference>
<sequence>MSETTALGAAVAAGAAEGVDVWSLRPGHLPQLKSETFQPQINVDESEFRFSRWKKAVQKAMNWETMETSRSSEDQLE</sequence>
<dbReference type="Proteomes" id="UP000646548">
    <property type="component" value="Unassembled WGS sequence"/>
</dbReference>
<dbReference type="InterPro" id="IPR043129">
    <property type="entry name" value="ATPase_NBD"/>
</dbReference>
<dbReference type="GO" id="GO:0005739">
    <property type="term" value="C:mitochondrion"/>
    <property type="evidence" value="ECO:0007669"/>
    <property type="project" value="TreeGrafter"/>
</dbReference>
<comment type="similarity">
    <text evidence="1">Belongs to the FGGY kinase family.</text>
</comment>
<dbReference type="Gene3D" id="3.30.420.40">
    <property type="match status" value="1"/>
</dbReference>
<evidence type="ECO:0000313" key="5">
    <source>
        <dbReference type="Proteomes" id="UP000646548"/>
    </source>
</evidence>
<dbReference type="EMBL" id="WKFB01000320">
    <property type="protein sequence ID" value="KAF6726814.1"/>
    <property type="molecule type" value="Genomic_DNA"/>
</dbReference>
<dbReference type="AlphaFoldDB" id="A0A834CCY1"/>
<keyword evidence="3 4" id="KW-0418">Kinase</keyword>
<evidence type="ECO:0000256" key="2">
    <source>
        <dbReference type="ARBA" id="ARBA00022679"/>
    </source>
</evidence>
<evidence type="ECO:0000313" key="4">
    <source>
        <dbReference type="EMBL" id="KAF6726814.1"/>
    </source>
</evidence>